<feature type="chain" id="PRO_5040129276" description="Secreted protein" evidence="1">
    <location>
        <begin position="24"/>
        <end position="223"/>
    </location>
</feature>
<proteinExistence type="predicted"/>
<reference evidence="2" key="1">
    <citation type="journal article" date="2020" name="Phytopathology">
        <title>Genome sequence of the chestnut blight fungus Cryphonectria parasitica EP155: A fundamental resource for an archetypical invasive plant pathogen.</title>
        <authorList>
            <person name="Crouch J.A."/>
            <person name="Dawe A."/>
            <person name="Aerts A."/>
            <person name="Barry K."/>
            <person name="Churchill A.C.L."/>
            <person name="Grimwood J."/>
            <person name="Hillman B."/>
            <person name="Milgroom M.G."/>
            <person name="Pangilinan J."/>
            <person name="Smith M."/>
            <person name="Salamov A."/>
            <person name="Schmutz J."/>
            <person name="Yadav J."/>
            <person name="Grigoriev I.V."/>
            <person name="Nuss D."/>
        </authorList>
    </citation>
    <scope>NUCLEOTIDE SEQUENCE</scope>
    <source>
        <strain evidence="2">EP155</strain>
    </source>
</reference>
<dbReference type="EMBL" id="MU032344">
    <property type="protein sequence ID" value="KAF3770590.1"/>
    <property type="molecule type" value="Genomic_DNA"/>
</dbReference>
<accession>A0A9P4YCL3</accession>
<dbReference type="RefSeq" id="XP_040781551.1">
    <property type="nucleotide sequence ID" value="XM_040920039.1"/>
</dbReference>
<keyword evidence="1" id="KW-0732">Signal</keyword>
<comment type="caution">
    <text evidence="2">The sequence shown here is derived from an EMBL/GenBank/DDBJ whole genome shotgun (WGS) entry which is preliminary data.</text>
</comment>
<evidence type="ECO:0000313" key="2">
    <source>
        <dbReference type="EMBL" id="KAF3770590.1"/>
    </source>
</evidence>
<organism evidence="2 3">
    <name type="scientific">Cryphonectria parasitica (strain ATCC 38755 / EP155)</name>
    <dbReference type="NCBI Taxonomy" id="660469"/>
    <lineage>
        <taxon>Eukaryota</taxon>
        <taxon>Fungi</taxon>
        <taxon>Dikarya</taxon>
        <taxon>Ascomycota</taxon>
        <taxon>Pezizomycotina</taxon>
        <taxon>Sordariomycetes</taxon>
        <taxon>Sordariomycetidae</taxon>
        <taxon>Diaporthales</taxon>
        <taxon>Cryphonectriaceae</taxon>
        <taxon>Cryphonectria-Endothia species complex</taxon>
        <taxon>Cryphonectria</taxon>
    </lineage>
</organism>
<dbReference type="AlphaFoldDB" id="A0A9P4YCL3"/>
<dbReference type="GeneID" id="63837168"/>
<evidence type="ECO:0000256" key="1">
    <source>
        <dbReference type="SAM" id="SignalP"/>
    </source>
</evidence>
<evidence type="ECO:0008006" key="4">
    <source>
        <dbReference type="Google" id="ProtNLM"/>
    </source>
</evidence>
<gene>
    <name evidence="2" type="ORF">M406DRAFT_326036</name>
</gene>
<protein>
    <recommendedName>
        <fullName evidence="4">Secreted protein</fullName>
    </recommendedName>
</protein>
<name>A0A9P4YCL3_CRYP1</name>
<sequence>MKITNFIGLVMLGFLTLLSPTLASPLTTAIGLVQDDIVGLINNTGHINNTDHVNHTTNHTVDHTDSEYTDSDQVFLNIMEKRSFLDQVLVKYGLKCKDGLANSKTPFPAIDGDVWQQDGIERQCATLFDCDGLVGGNKIIKQARSRTRPVARSGWDWCNTNCYCRAIDEPVRHYRYNFGCVDGKGPGWVQGGVGYYKRDEDSPIDIGDGFKMSESRGPVRKKK</sequence>
<keyword evidence="3" id="KW-1185">Reference proteome</keyword>
<dbReference type="Proteomes" id="UP000803844">
    <property type="component" value="Unassembled WGS sequence"/>
</dbReference>
<feature type="signal peptide" evidence="1">
    <location>
        <begin position="1"/>
        <end position="23"/>
    </location>
</feature>
<evidence type="ECO:0000313" key="3">
    <source>
        <dbReference type="Proteomes" id="UP000803844"/>
    </source>
</evidence>